<dbReference type="EMBL" id="JAJAGQ010000015">
    <property type="protein sequence ID" value="KAJ8541408.1"/>
    <property type="molecule type" value="Genomic_DNA"/>
</dbReference>
<feature type="region of interest" description="Disordered" evidence="1">
    <location>
        <begin position="1"/>
        <end position="22"/>
    </location>
</feature>
<dbReference type="OrthoDB" id="675927at2759"/>
<protein>
    <submittedName>
        <fullName evidence="2">Uncharacterized protein</fullName>
    </submittedName>
</protein>
<comment type="caution">
    <text evidence="2">The sequence shown here is derived from an EMBL/GenBank/DDBJ whole genome shotgun (WGS) entry which is preliminary data.</text>
</comment>
<evidence type="ECO:0000313" key="2">
    <source>
        <dbReference type="EMBL" id="KAJ8541408.1"/>
    </source>
</evidence>
<dbReference type="Proteomes" id="UP001152561">
    <property type="component" value="Unassembled WGS sequence"/>
</dbReference>
<feature type="region of interest" description="Disordered" evidence="1">
    <location>
        <begin position="80"/>
        <end position="146"/>
    </location>
</feature>
<name>A0A9Q1LNU2_9SOLA</name>
<proteinExistence type="predicted"/>
<feature type="compositionally biased region" description="Polar residues" evidence="1">
    <location>
        <begin position="407"/>
        <end position="427"/>
    </location>
</feature>
<evidence type="ECO:0000256" key="1">
    <source>
        <dbReference type="SAM" id="MobiDB-lite"/>
    </source>
</evidence>
<organism evidence="2 3">
    <name type="scientific">Anisodus acutangulus</name>
    <dbReference type="NCBI Taxonomy" id="402998"/>
    <lineage>
        <taxon>Eukaryota</taxon>
        <taxon>Viridiplantae</taxon>
        <taxon>Streptophyta</taxon>
        <taxon>Embryophyta</taxon>
        <taxon>Tracheophyta</taxon>
        <taxon>Spermatophyta</taxon>
        <taxon>Magnoliopsida</taxon>
        <taxon>eudicotyledons</taxon>
        <taxon>Gunneridae</taxon>
        <taxon>Pentapetalae</taxon>
        <taxon>asterids</taxon>
        <taxon>lamiids</taxon>
        <taxon>Solanales</taxon>
        <taxon>Solanaceae</taxon>
        <taxon>Solanoideae</taxon>
        <taxon>Hyoscyameae</taxon>
        <taxon>Anisodus</taxon>
    </lineage>
</organism>
<reference evidence="3" key="1">
    <citation type="journal article" date="2023" name="Proc. Natl. Acad. Sci. U.S.A.">
        <title>Genomic and structural basis for evolution of tropane alkaloid biosynthesis.</title>
        <authorList>
            <person name="Wanga Y.-J."/>
            <person name="Taina T."/>
            <person name="Yua J.-Y."/>
            <person name="Lia J."/>
            <person name="Xua B."/>
            <person name="Chenc J."/>
            <person name="D'Auriad J.C."/>
            <person name="Huanga J.-P."/>
            <person name="Huanga S.-X."/>
        </authorList>
    </citation>
    <scope>NUCLEOTIDE SEQUENCE [LARGE SCALE GENOMIC DNA]</scope>
    <source>
        <strain evidence="3">cv. KIB-2019</strain>
    </source>
</reference>
<dbReference type="AlphaFoldDB" id="A0A9Q1LNU2"/>
<sequence>MADHPYFTRSKAQSFSKMTDLDASEQTGLELITLSGDEPETSENRNTTVQEKYIAQLLQQMAAMQTEIERLQNLTNLSISANTPLPEQGTNTTAPQTFSSPESPFPQNLPKNSPLNKTDPQHTNPQASPQQSPLQNDPATPHTQINPLIQNTSSMQNHQAGQHILMTHVADPNEQHVPPVYATEAQPFTTTIPNMTLQEIGQCEEMDRQVRIRTGESVAREIHSLKEAFKNIQTSKGHEGLEYEDLCMHPDIELPVGYKMPKFDLFDGKGNPYSHLRSYCDKLIGILFDEVGEKVHETFREYAMKWRAEAAKVQPPITGSEMATLFVQSLKDATYYERMISVIGRSFSEVVRMGDFIEEGIKTGRIANLAALQATSEAIQSDSFGGIIKKKRDGVSPVMTVQKHRPNQMSNYQRSSPQPPYYNQNAQNPQLSYYSPYAHSPQPYYQYPPGPYPVYHTRPIYSLPRAPVYPNPSQYQPAYLPQPRVYLPNAPRPHAKHERKPAKTYTPLAEPRAQLYERLRTAGILQPIQGNIPNPVPKWHDETKRCAYHSGIPGHDTENCYALRDRIEALIKEGVIRLKGPASNENNNSLPDHDDANVNMITVDKEHNLEGTIVPVQRKEKVKSSAFITPVITVQVRAPFGVEVLPPKPRAMAPSFLGKVLSTNLRRKRDVPLPKPVPPLSQSFVRACITQESKEDNAANLVEGFKSLFITEEEAGCSVIFEDYAKDSRR</sequence>
<keyword evidence="3" id="KW-1185">Reference proteome</keyword>
<gene>
    <name evidence="2" type="ORF">K7X08_002224</name>
</gene>
<evidence type="ECO:0000313" key="3">
    <source>
        <dbReference type="Proteomes" id="UP001152561"/>
    </source>
</evidence>
<feature type="region of interest" description="Disordered" evidence="1">
    <location>
        <begin position="399"/>
        <end position="427"/>
    </location>
</feature>
<dbReference type="PANTHER" id="PTHR32108">
    <property type="entry name" value="DNA-DIRECTED RNA POLYMERASE SUBUNIT ALPHA"/>
    <property type="match status" value="1"/>
</dbReference>
<accession>A0A9Q1LNU2</accession>
<dbReference type="PANTHER" id="PTHR32108:SF9">
    <property type="entry name" value="REVERSE TRANSCRIPTASE RNASE H-LIKE DOMAIN-CONTAINING PROTEIN"/>
    <property type="match status" value="1"/>
</dbReference>